<gene>
    <name evidence="7" type="ORF">F5I99_00545</name>
</gene>
<dbReference type="SUPFAM" id="SSF52317">
    <property type="entry name" value="Class I glutamine amidotransferase-like"/>
    <property type="match status" value="1"/>
</dbReference>
<keyword evidence="7" id="KW-0378">Hydrolase</keyword>
<evidence type="ECO:0000256" key="6">
    <source>
        <dbReference type="SAM" id="MobiDB-lite"/>
    </source>
</evidence>
<protein>
    <recommendedName>
        <fullName evidence="5">gamma-glutamyl-gamma-aminobutyrate hydrolase</fullName>
        <ecNumber evidence="5">3.5.1.94</ecNumber>
    </recommendedName>
</protein>
<organism evidence="7 8">
    <name type="scientific">Nitrincola iocasae</name>
    <dbReference type="NCBI Taxonomy" id="2614693"/>
    <lineage>
        <taxon>Bacteria</taxon>
        <taxon>Pseudomonadati</taxon>
        <taxon>Pseudomonadota</taxon>
        <taxon>Gammaproteobacteria</taxon>
        <taxon>Oceanospirillales</taxon>
        <taxon>Oceanospirillaceae</taxon>
        <taxon>Nitrincola</taxon>
    </lineage>
</organism>
<reference evidence="7 8" key="1">
    <citation type="submission" date="2019-09" db="EMBL/GenBank/DDBJ databases">
        <title>Nitrincola iocasae sp. nov., a bacterium isolated from the sediment collected at a cold seep field in South China Sea.</title>
        <authorList>
            <person name="Zhang H."/>
            <person name="Wang H."/>
            <person name="Li C."/>
        </authorList>
    </citation>
    <scope>NUCLEOTIDE SEQUENCE [LARGE SCALE GENOMIC DNA]</scope>
    <source>
        <strain evidence="7 8">KXZD1103</strain>
    </source>
</reference>
<evidence type="ECO:0000256" key="2">
    <source>
        <dbReference type="ARBA" id="ARBA00052718"/>
    </source>
</evidence>
<dbReference type="PROSITE" id="PS51273">
    <property type="entry name" value="GATASE_TYPE_1"/>
    <property type="match status" value="1"/>
</dbReference>
<dbReference type="InterPro" id="IPR029062">
    <property type="entry name" value="Class_I_gatase-like"/>
</dbReference>
<evidence type="ECO:0000256" key="4">
    <source>
        <dbReference type="ARBA" id="ARBA00060634"/>
    </source>
</evidence>
<dbReference type="GO" id="GO:0033969">
    <property type="term" value="F:gamma-glutamyl-gamma-aminobutyrate hydrolase activity"/>
    <property type="evidence" value="ECO:0007669"/>
    <property type="project" value="UniProtKB-EC"/>
</dbReference>
<comment type="function">
    <text evidence="3">Involved in the breakdown of putrescine via hydrolysis of the gamma-glutamyl linkage of gamma-glutamyl-gamma-aminobutyrate.</text>
</comment>
<sequence length="281" mass="30486">MSSDLPASVSSLPLIGVNACSQRLPEKHPFFIVGEKYVRAVSDGAGGIPLVIPALGAQIPPEQLLEQLDGLLLTGSPSNIEPHHYAGEPSDPGSEHDPQRDATTLPLIRAAVKAGVPILGICRGFQEMNVALGGTLYQKVHEVEGYHDHREDKTTSINAQYNTLAHPITLKAGGVLASIWPHATEVQVNSLHGQGIQTLAPGLQVEAVADDGLIEAFSVKQAHRFALAVQWHPEWQWHPDDGVGEFPFYRAILKAFGDACRQRHIERTTNRTGKHNMAEIL</sequence>
<comment type="catalytic activity">
    <reaction evidence="2">
        <text>4-(gamma-L-glutamylamino)butanoate + H2O = 4-aminobutanoate + L-glutamate</text>
        <dbReference type="Rhea" id="RHEA:19737"/>
        <dbReference type="ChEBI" id="CHEBI:15377"/>
        <dbReference type="ChEBI" id="CHEBI:29985"/>
        <dbReference type="ChEBI" id="CHEBI:58800"/>
        <dbReference type="ChEBI" id="CHEBI:59888"/>
        <dbReference type="EC" id="3.5.1.94"/>
    </reaction>
</comment>
<evidence type="ECO:0000313" key="7">
    <source>
        <dbReference type="EMBL" id="QEW05108.1"/>
    </source>
</evidence>
<dbReference type="PANTHER" id="PTHR43235">
    <property type="entry name" value="GLUTAMINE AMIDOTRANSFERASE PB2B2.05-RELATED"/>
    <property type="match status" value="1"/>
</dbReference>
<dbReference type="GO" id="GO:0005829">
    <property type="term" value="C:cytosol"/>
    <property type="evidence" value="ECO:0007669"/>
    <property type="project" value="TreeGrafter"/>
</dbReference>
<dbReference type="GO" id="GO:0006598">
    <property type="term" value="P:polyamine catabolic process"/>
    <property type="evidence" value="ECO:0007669"/>
    <property type="project" value="TreeGrafter"/>
</dbReference>
<dbReference type="KEGG" id="nik:F5I99_00545"/>
<dbReference type="InterPro" id="IPR044668">
    <property type="entry name" value="PuuD-like"/>
</dbReference>
<accession>A0A5J6L9R3</accession>
<name>A0A5J6L9R3_9GAMM</name>
<evidence type="ECO:0000256" key="1">
    <source>
        <dbReference type="ARBA" id="ARBA00011083"/>
    </source>
</evidence>
<dbReference type="AlphaFoldDB" id="A0A5J6L9R3"/>
<dbReference type="RefSeq" id="WP_151053173.1">
    <property type="nucleotide sequence ID" value="NZ_CP044222.1"/>
</dbReference>
<dbReference type="EMBL" id="CP044222">
    <property type="protein sequence ID" value="QEW05108.1"/>
    <property type="molecule type" value="Genomic_DNA"/>
</dbReference>
<dbReference type="CDD" id="cd01745">
    <property type="entry name" value="GATase1_2"/>
    <property type="match status" value="1"/>
</dbReference>
<proteinExistence type="inferred from homology"/>
<comment type="similarity">
    <text evidence="1">Belongs to the peptidase C26 family.</text>
</comment>
<dbReference type="Proteomes" id="UP000325606">
    <property type="component" value="Chromosome"/>
</dbReference>
<dbReference type="PANTHER" id="PTHR43235:SF1">
    <property type="entry name" value="GLUTAMINE AMIDOTRANSFERASE PB2B2.05-RELATED"/>
    <property type="match status" value="1"/>
</dbReference>
<feature type="region of interest" description="Disordered" evidence="6">
    <location>
        <begin position="79"/>
        <end position="100"/>
    </location>
</feature>
<dbReference type="FunFam" id="3.40.50.880:FF:000030">
    <property type="entry name" value="Gamma-glutamyl-gamma-aminobutyrate hydrolase PuuD"/>
    <property type="match status" value="1"/>
</dbReference>
<comment type="pathway">
    <text evidence="4">Amine and polyamine degradation; putrescine degradation; 4-aminobutanoate from putrescine: step 4/4.</text>
</comment>
<dbReference type="Gene3D" id="3.40.50.880">
    <property type="match status" value="1"/>
</dbReference>
<dbReference type="InterPro" id="IPR011697">
    <property type="entry name" value="Peptidase_C26"/>
</dbReference>
<evidence type="ECO:0000313" key="8">
    <source>
        <dbReference type="Proteomes" id="UP000325606"/>
    </source>
</evidence>
<evidence type="ECO:0000256" key="3">
    <source>
        <dbReference type="ARBA" id="ARBA00055068"/>
    </source>
</evidence>
<dbReference type="Pfam" id="PF07722">
    <property type="entry name" value="Peptidase_C26"/>
    <property type="match status" value="1"/>
</dbReference>
<evidence type="ECO:0000256" key="5">
    <source>
        <dbReference type="ARBA" id="ARBA00066788"/>
    </source>
</evidence>
<dbReference type="EC" id="3.5.1.94" evidence="5"/>
<keyword evidence="8" id="KW-1185">Reference proteome</keyword>